<dbReference type="RefSeq" id="WP_015029814.1">
    <property type="nucleotide sequence ID" value="NC_018748.1"/>
</dbReference>
<gene>
    <name evidence="1" type="ordered locus">Emtol_2987</name>
</gene>
<accession>A0ABM5N3W4</accession>
<reference evidence="1 2" key="1">
    <citation type="submission" date="2011-07" db="EMBL/GenBank/DDBJ databases">
        <title>The complete genome of chromosome of Emticicia oligotrophica DSM 17448.</title>
        <authorList>
            <consortium name="US DOE Joint Genome Institute (JGI-PGF)"/>
            <person name="Lucas S."/>
            <person name="Han J."/>
            <person name="Lapidus A."/>
            <person name="Bruce D."/>
            <person name="Goodwin L."/>
            <person name="Pitluck S."/>
            <person name="Peters L."/>
            <person name="Kyrpides N."/>
            <person name="Mavromatis K."/>
            <person name="Ivanova N."/>
            <person name="Ovchinnikova G."/>
            <person name="Teshima H."/>
            <person name="Detter J.C."/>
            <person name="Tapia R."/>
            <person name="Han C."/>
            <person name="Land M."/>
            <person name="Hauser L."/>
            <person name="Markowitz V."/>
            <person name="Cheng J.-F."/>
            <person name="Hugenholtz P."/>
            <person name="Woyke T."/>
            <person name="Wu D."/>
            <person name="Tindall B."/>
            <person name="Pomrenke H."/>
            <person name="Brambilla E."/>
            <person name="Klenk H.-P."/>
            <person name="Eisen J.A."/>
        </authorList>
    </citation>
    <scope>NUCLEOTIDE SEQUENCE [LARGE SCALE GENOMIC DNA]</scope>
    <source>
        <strain evidence="1 2">DSM 17448</strain>
    </source>
</reference>
<evidence type="ECO:0000313" key="1">
    <source>
        <dbReference type="EMBL" id="AFK04120.1"/>
    </source>
</evidence>
<evidence type="ECO:0000313" key="2">
    <source>
        <dbReference type="Proteomes" id="UP000002875"/>
    </source>
</evidence>
<dbReference type="Proteomes" id="UP000002875">
    <property type="component" value="Chromosome"/>
</dbReference>
<dbReference type="EMBL" id="CP002961">
    <property type="protein sequence ID" value="AFK04120.1"/>
    <property type="molecule type" value="Genomic_DNA"/>
</dbReference>
<name>A0ABM5N3W4_EMTOG</name>
<proteinExistence type="predicted"/>
<sequence length="231" mass="27447">MGKLIEYSTEEEFKEAFKDLKKKWEEMKSTQAEIIGKAEIEQKIKHIARILRKKEISDIDWIIADNLINELSLITLKKGFDIDYILSFCPASDKIKTFSKYADKLSDKEYWSYLNECYTMQDYSTAPYALTVNLFKSDRKEKEFLMSDSEREFIKSLPDEVTIYRGMSKDEYKSKKYRFSWTLDKSIAEMFAKRNSLLYKTEFVVCKLIIPKDKIVAYFVEREEKEVIYLG</sequence>
<keyword evidence="2" id="KW-1185">Reference proteome</keyword>
<organism evidence="1 2">
    <name type="scientific">Emticicia oligotrophica (strain DSM 17448 / CIP 109782 / MTCC 6937 / GPTSA100-15)</name>
    <dbReference type="NCBI Taxonomy" id="929562"/>
    <lineage>
        <taxon>Bacteria</taxon>
        <taxon>Pseudomonadati</taxon>
        <taxon>Bacteroidota</taxon>
        <taxon>Cytophagia</taxon>
        <taxon>Cytophagales</taxon>
        <taxon>Leadbetterellaceae</taxon>
        <taxon>Emticicia</taxon>
    </lineage>
</organism>
<protein>
    <submittedName>
        <fullName evidence="1">Uncharacterized protein</fullName>
    </submittedName>
</protein>